<keyword evidence="1" id="KW-0812">Transmembrane</keyword>
<proteinExistence type="predicted"/>
<keyword evidence="1" id="KW-1133">Transmembrane helix</keyword>
<organism evidence="3">
    <name type="scientific">Fibrocapsa japonica</name>
    <dbReference type="NCBI Taxonomy" id="94617"/>
    <lineage>
        <taxon>Eukaryota</taxon>
        <taxon>Sar</taxon>
        <taxon>Stramenopiles</taxon>
        <taxon>Ochrophyta</taxon>
        <taxon>Raphidophyceae</taxon>
        <taxon>Chattonellales</taxon>
        <taxon>Chattonellaceae</taxon>
        <taxon>Fibrocapsa</taxon>
    </lineage>
</organism>
<evidence type="ECO:0000313" key="3">
    <source>
        <dbReference type="EMBL" id="CAD9864320.1"/>
    </source>
</evidence>
<evidence type="ECO:0000256" key="1">
    <source>
        <dbReference type="SAM" id="Phobius"/>
    </source>
</evidence>
<evidence type="ECO:0000256" key="2">
    <source>
        <dbReference type="SAM" id="SignalP"/>
    </source>
</evidence>
<feature type="signal peptide" evidence="2">
    <location>
        <begin position="1"/>
        <end position="20"/>
    </location>
</feature>
<feature type="chain" id="PRO_5031446454" evidence="2">
    <location>
        <begin position="21"/>
        <end position="141"/>
    </location>
</feature>
<dbReference type="EMBL" id="HBHR01013022">
    <property type="protein sequence ID" value="CAD9864320.1"/>
    <property type="molecule type" value="Transcribed_RNA"/>
</dbReference>
<feature type="transmembrane region" description="Helical" evidence="1">
    <location>
        <begin position="115"/>
        <end position="136"/>
    </location>
</feature>
<protein>
    <submittedName>
        <fullName evidence="3">Uncharacterized protein</fullName>
    </submittedName>
</protein>
<name>A0A7S2UZF4_9STRA</name>
<keyword evidence="2" id="KW-0732">Signal</keyword>
<reference evidence="3" key="1">
    <citation type="submission" date="2021-01" db="EMBL/GenBank/DDBJ databases">
        <authorList>
            <person name="Corre E."/>
            <person name="Pelletier E."/>
            <person name="Niang G."/>
            <person name="Scheremetjew M."/>
            <person name="Finn R."/>
            <person name="Kale V."/>
            <person name="Holt S."/>
            <person name="Cochrane G."/>
            <person name="Meng A."/>
            <person name="Brown T."/>
            <person name="Cohen L."/>
        </authorList>
    </citation>
    <scope>NUCLEOTIDE SEQUENCE</scope>
    <source>
        <strain evidence="3">CCMP1661</strain>
    </source>
</reference>
<sequence length="141" mass="16080">MMRTCIFIAFLLQILCLTNSTDLKAASEIEDEEQTGNALSRLYTYKGLHQNLGKEQEGLFDEMNRKLEALHPHMHSLEEQNKELIKTLVLEGDSEGKLVGKPLLWDDQYVATDNAFIAIGVGSFFFSMLGMMIAYCRREQK</sequence>
<dbReference type="AlphaFoldDB" id="A0A7S2UZF4"/>
<gene>
    <name evidence="3" type="ORF">FJAP1339_LOCUS6385</name>
</gene>
<keyword evidence="1" id="KW-0472">Membrane</keyword>
<accession>A0A7S2UZF4</accession>